<evidence type="ECO:0000313" key="3">
    <source>
        <dbReference type="Proteomes" id="UP000789524"/>
    </source>
</evidence>
<organism evidence="2 3">
    <name type="scientific">Danaus chrysippus</name>
    <name type="common">African queen</name>
    <dbReference type="NCBI Taxonomy" id="151541"/>
    <lineage>
        <taxon>Eukaryota</taxon>
        <taxon>Metazoa</taxon>
        <taxon>Ecdysozoa</taxon>
        <taxon>Arthropoda</taxon>
        <taxon>Hexapoda</taxon>
        <taxon>Insecta</taxon>
        <taxon>Pterygota</taxon>
        <taxon>Neoptera</taxon>
        <taxon>Endopterygota</taxon>
        <taxon>Lepidoptera</taxon>
        <taxon>Glossata</taxon>
        <taxon>Ditrysia</taxon>
        <taxon>Papilionoidea</taxon>
        <taxon>Nymphalidae</taxon>
        <taxon>Danainae</taxon>
        <taxon>Danaini</taxon>
        <taxon>Danaina</taxon>
        <taxon>Danaus</taxon>
        <taxon>Anosia</taxon>
    </lineage>
</organism>
<evidence type="ECO:0000256" key="1">
    <source>
        <dbReference type="SAM" id="MobiDB-lite"/>
    </source>
</evidence>
<gene>
    <name evidence="2" type="ORF">DCHRY22_LOCUS403</name>
</gene>
<dbReference type="EMBL" id="CAKASE010000043">
    <property type="protein sequence ID" value="CAG9558208.1"/>
    <property type="molecule type" value="Genomic_DNA"/>
</dbReference>
<dbReference type="AlphaFoldDB" id="A0A8J2MHZ2"/>
<evidence type="ECO:0000313" key="2">
    <source>
        <dbReference type="EMBL" id="CAG9558208.1"/>
    </source>
</evidence>
<reference evidence="2" key="1">
    <citation type="submission" date="2021-09" db="EMBL/GenBank/DDBJ databases">
        <authorList>
            <person name="Martin H S."/>
        </authorList>
    </citation>
    <scope>NUCLEOTIDE SEQUENCE</scope>
</reference>
<accession>A0A8J2MHZ2</accession>
<name>A0A8J2MHZ2_9NEOP</name>
<sequence>MQQCGFCSMLSGLLRRAMCVSSRRGSSESYYRELGDQDTLKIEDRLSMLSNDSDHIKSTTDNSQHKNIALMK</sequence>
<comment type="caution">
    <text evidence="2">The sequence shown here is derived from an EMBL/GenBank/DDBJ whole genome shotgun (WGS) entry which is preliminary data.</text>
</comment>
<feature type="region of interest" description="Disordered" evidence="1">
    <location>
        <begin position="53"/>
        <end position="72"/>
    </location>
</feature>
<protein>
    <submittedName>
        <fullName evidence="2">(African queen) hypothetical protein</fullName>
    </submittedName>
</protein>
<keyword evidence="3" id="KW-1185">Reference proteome</keyword>
<dbReference type="Proteomes" id="UP000789524">
    <property type="component" value="Unassembled WGS sequence"/>
</dbReference>
<dbReference type="OrthoDB" id="7459081at2759"/>
<proteinExistence type="predicted"/>